<reference evidence="1" key="1">
    <citation type="submission" date="2021-05" db="EMBL/GenBank/DDBJ databases">
        <authorList>
            <person name="Scholz U."/>
            <person name="Mascher M."/>
            <person name="Fiebig A."/>
        </authorList>
    </citation>
    <scope>NUCLEOTIDE SEQUENCE [LARGE SCALE GENOMIC DNA]</scope>
</reference>
<dbReference type="EnsemblPlants" id="AVESA.00010b.r2.1DG0148810.5">
    <property type="protein sequence ID" value="AVESA.00010b.r2.1DG0148810.5.CDS"/>
    <property type="gene ID" value="AVESA.00010b.r2.1DG0148810"/>
</dbReference>
<evidence type="ECO:0000313" key="1">
    <source>
        <dbReference type="EnsemblPlants" id="AVESA.00010b.r2.1DG0148810.5.CDS"/>
    </source>
</evidence>
<protein>
    <submittedName>
        <fullName evidence="1">Uncharacterized protein</fullName>
    </submittedName>
</protein>
<keyword evidence="2" id="KW-1185">Reference proteome</keyword>
<dbReference type="Proteomes" id="UP001732700">
    <property type="component" value="Chromosome 1D"/>
</dbReference>
<name>A0ACD5TYA7_AVESA</name>
<reference evidence="1" key="2">
    <citation type="submission" date="2025-09" db="UniProtKB">
        <authorList>
            <consortium name="EnsemblPlants"/>
        </authorList>
    </citation>
    <scope>IDENTIFICATION</scope>
</reference>
<organism evidence="1 2">
    <name type="scientific">Avena sativa</name>
    <name type="common">Oat</name>
    <dbReference type="NCBI Taxonomy" id="4498"/>
    <lineage>
        <taxon>Eukaryota</taxon>
        <taxon>Viridiplantae</taxon>
        <taxon>Streptophyta</taxon>
        <taxon>Embryophyta</taxon>
        <taxon>Tracheophyta</taxon>
        <taxon>Spermatophyta</taxon>
        <taxon>Magnoliopsida</taxon>
        <taxon>Liliopsida</taxon>
        <taxon>Poales</taxon>
        <taxon>Poaceae</taxon>
        <taxon>BOP clade</taxon>
        <taxon>Pooideae</taxon>
        <taxon>Poodae</taxon>
        <taxon>Poeae</taxon>
        <taxon>Poeae Chloroplast Group 1 (Aveneae type)</taxon>
        <taxon>Aveninae</taxon>
        <taxon>Avena</taxon>
    </lineage>
</organism>
<accession>A0ACD5TYA7</accession>
<evidence type="ECO:0000313" key="2">
    <source>
        <dbReference type="Proteomes" id="UP001732700"/>
    </source>
</evidence>
<sequence length="189" mass="20807">MAAALWSHVDPVATVAQIVGVDASGLITMIMQRAEIVRRNKHECQQLAQHAETIGGVLEQVERKHPAIDDMVGKLDATLREACVLVSSCQGSSYFRRFIRSGKEAQQFQRIKEKIDFYLQLFPVISHIATTRRLNVLLDGVQSPKTKTQNLPLSSSNRSGHHALSGSADSSFLTFSSTTSSINPSVPYK</sequence>
<proteinExistence type="predicted"/>